<accession>A0A6C0K6B4</accession>
<evidence type="ECO:0000313" key="5">
    <source>
        <dbReference type="EMBL" id="QHU12626.1"/>
    </source>
</evidence>
<sequence>MERNSPYSDSPLLSEIHNLFPALLYDHARFRNIQEVFHYIRGRLCARYDIYSNATREFANTTTSYNRRIPILSMNTVETIGQLGISDIFRMFFYSGDSSQTSARSVPTAAQIQRTTQRVSYTGTDEHSCAVCQDSIMNNDIVRKLNDCGHMFHDECVLTWFQRSSLCPMCRRDILASPTGPSEPPGPILPS</sequence>
<dbReference type="AlphaFoldDB" id="A0A6C0K6B4"/>
<dbReference type="PANTHER" id="PTHR45931">
    <property type="entry name" value="SI:CH211-59O9.10"/>
    <property type="match status" value="1"/>
</dbReference>
<organism evidence="5">
    <name type="scientific">viral metagenome</name>
    <dbReference type="NCBI Taxonomy" id="1070528"/>
    <lineage>
        <taxon>unclassified sequences</taxon>
        <taxon>metagenomes</taxon>
        <taxon>organismal metagenomes</taxon>
    </lineage>
</organism>
<keyword evidence="3" id="KW-0862">Zinc</keyword>
<evidence type="ECO:0000259" key="4">
    <source>
        <dbReference type="PROSITE" id="PS50089"/>
    </source>
</evidence>
<dbReference type="GO" id="GO:0005634">
    <property type="term" value="C:nucleus"/>
    <property type="evidence" value="ECO:0007669"/>
    <property type="project" value="TreeGrafter"/>
</dbReference>
<proteinExistence type="predicted"/>
<evidence type="ECO:0000256" key="1">
    <source>
        <dbReference type="ARBA" id="ARBA00022723"/>
    </source>
</evidence>
<dbReference type="InterPro" id="IPR001841">
    <property type="entry name" value="Znf_RING"/>
</dbReference>
<dbReference type="GO" id="GO:0006511">
    <property type="term" value="P:ubiquitin-dependent protein catabolic process"/>
    <property type="evidence" value="ECO:0007669"/>
    <property type="project" value="TreeGrafter"/>
</dbReference>
<feature type="domain" description="RING-type" evidence="4">
    <location>
        <begin position="129"/>
        <end position="171"/>
    </location>
</feature>
<reference evidence="5" key="1">
    <citation type="journal article" date="2020" name="Nature">
        <title>Giant virus diversity and host interactions through global metagenomics.</title>
        <authorList>
            <person name="Schulz F."/>
            <person name="Roux S."/>
            <person name="Paez-Espino D."/>
            <person name="Jungbluth S."/>
            <person name="Walsh D.A."/>
            <person name="Denef V.J."/>
            <person name="McMahon K.D."/>
            <person name="Konstantinidis K.T."/>
            <person name="Eloe-Fadrosh E.A."/>
            <person name="Kyrpides N.C."/>
            <person name="Woyke T."/>
        </authorList>
    </citation>
    <scope>NUCLEOTIDE SEQUENCE</scope>
    <source>
        <strain evidence="5">GVMAG-S-1101172-89</strain>
    </source>
</reference>
<keyword evidence="1" id="KW-0479">Metal-binding</keyword>
<name>A0A6C0K6B4_9ZZZZ</name>
<dbReference type="PANTHER" id="PTHR45931:SF16">
    <property type="entry name" value="RING_U-BOX SUPERFAMILY PROTEIN"/>
    <property type="match status" value="1"/>
</dbReference>
<dbReference type="Pfam" id="PF13639">
    <property type="entry name" value="zf-RING_2"/>
    <property type="match status" value="1"/>
</dbReference>
<dbReference type="EMBL" id="MN740808">
    <property type="protein sequence ID" value="QHU12626.1"/>
    <property type="molecule type" value="Genomic_DNA"/>
</dbReference>
<dbReference type="InterPro" id="IPR013083">
    <property type="entry name" value="Znf_RING/FYVE/PHD"/>
</dbReference>
<dbReference type="GO" id="GO:0008270">
    <property type="term" value="F:zinc ion binding"/>
    <property type="evidence" value="ECO:0007669"/>
    <property type="project" value="UniProtKB-KW"/>
</dbReference>
<dbReference type="SUPFAM" id="SSF57850">
    <property type="entry name" value="RING/U-box"/>
    <property type="match status" value="1"/>
</dbReference>
<dbReference type="PROSITE" id="PS50089">
    <property type="entry name" value="ZF_RING_2"/>
    <property type="match status" value="1"/>
</dbReference>
<dbReference type="Gene3D" id="3.30.40.10">
    <property type="entry name" value="Zinc/RING finger domain, C3HC4 (zinc finger)"/>
    <property type="match status" value="1"/>
</dbReference>
<dbReference type="InterPro" id="IPR051834">
    <property type="entry name" value="RING_finger_E3_ligase"/>
</dbReference>
<evidence type="ECO:0000256" key="2">
    <source>
        <dbReference type="ARBA" id="ARBA00022771"/>
    </source>
</evidence>
<keyword evidence="2" id="KW-0863">Zinc-finger</keyword>
<evidence type="ECO:0000256" key="3">
    <source>
        <dbReference type="ARBA" id="ARBA00022833"/>
    </source>
</evidence>
<dbReference type="SMART" id="SM00184">
    <property type="entry name" value="RING"/>
    <property type="match status" value="1"/>
</dbReference>
<protein>
    <recommendedName>
        <fullName evidence="4">RING-type domain-containing protein</fullName>
    </recommendedName>
</protein>
<dbReference type="GO" id="GO:0061630">
    <property type="term" value="F:ubiquitin protein ligase activity"/>
    <property type="evidence" value="ECO:0007669"/>
    <property type="project" value="TreeGrafter"/>
</dbReference>